<comment type="caution">
    <text evidence="2">The sequence shown here is derived from an EMBL/GenBank/DDBJ whole genome shotgun (WGS) entry which is preliminary data.</text>
</comment>
<organism evidence="2 3">
    <name type="scientific">Streptomyces scabiei</name>
    <dbReference type="NCBI Taxonomy" id="1930"/>
    <lineage>
        <taxon>Bacteria</taxon>
        <taxon>Bacillati</taxon>
        <taxon>Actinomycetota</taxon>
        <taxon>Actinomycetes</taxon>
        <taxon>Kitasatosporales</taxon>
        <taxon>Streptomycetaceae</taxon>
        <taxon>Streptomyces</taxon>
    </lineage>
</organism>
<reference evidence="2 3" key="2">
    <citation type="journal article" date="2016" name="Genome Announc.">
        <title>Draft Genome Sequences of Streptomyces scabiei S58, Streptomyces turgidiscabies T45, and Streptomyces acidiscabies a10, the Pathogens of Potato Common Scab, Isolated in Japan.</title>
        <authorList>
            <person name="Tomihama T."/>
            <person name="Nishi Y."/>
            <person name="Sakai M."/>
            <person name="Ikenaga M."/>
            <person name="Okubo T."/>
            <person name="Ikeda S."/>
        </authorList>
    </citation>
    <scope>NUCLEOTIDE SEQUENCE [LARGE SCALE GENOMIC DNA]</scope>
    <source>
        <strain evidence="2 3">S58</strain>
    </source>
</reference>
<proteinExistence type="predicted"/>
<reference evidence="3" key="1">
    <citation type="submission" date="2015-11" db="EMBL/GenBank/DDBJ databases">
        <authorList>
            <consortium name="Cross-ministerial Strategic Innovation Promotion Program (SIP) consortium"/>
            <person name="Tomihama T."/>
            <person name="Ikenaga M."/>
            <person name="Sakai M."/>
            <person name="Okubo T."/>
            <person name="Ikeda S."/>
        </authorList>
    </citation>
    <scope>NUCLEOTIDE SEQUENCE [LARGE SCALE GENOMIC DNA]</scope>
    <source>
        <strain evidence="3">S58</strain>
    </source>
</reference>
<reference evidence="3" key="3">
    <citation type="submission" date="2016-02" db="EMBL/GenBank/DDBJ databases">
        <title>Draft genome of pathogenic Streptomyces sp. in Japan.</title>
        <authorList>
            <person name="Tomihama T."/>
            <person name="Ikenaga M."/>
            <person name="Sakai M."/>
            <person name="Okubo T."/>
            <person name="Ikeda S."/>
        </authorList>
    </citation>
    <scope>NUCLEOTIDE SEQUENCE [LARGE SCALE GENOMIC DNA]</scope>
    <source>
        <strain evidence="3">S58</strain>
    </source>
</reference>
<accession>A0A117EH77</accession>
<evidence type="ECO:0000256" key="1">
    <source>
        <dbReference type="SAM" id="MobiDB-lite"/>
    </source>
</evidence>
<feature type="region of interest" description="Disordered" evidence="1">
    <location>
        <begin position="1"/>
        <end position="42"/>
    </location>
</feature>
<feature type="compositionally biased region" description="Low complexity" evidence="1">
    <location>
        <begin position="1"/>
        <end position="11"/>
    </location>
</feature>
<dbReference type="Proteomes" id="UP000067448">
    <property type="component" value="Unassembled WGS sequence"/>
</dbReference>
<protein>
    <submittedName>
        <fullName evidence="2">Uncharacterized protein</fullName>
    </submittedName>
</protein>
<gene>
    <name evidence="2" type="ORF">SsS58_08742</name>
</gene>
<evidence type="ECO:0000313" key="3">
    <source>
        <dbReference type="Proteomes" id="UP000067448"/>
    </source>
</evidence>
<name>A0A117EH77_STRSC</name>
<dbReference type="AlphaFoldDB" id="A0A117EH77"/>
<evidence type="ECO:0000313" key="2">
    <source>
        <dbReference type="EMBL" id="GAQ68283.1"/>
    </source>
</evidence>
<sequence>MGQDAGRAVLGERGGGVGGTRAERDGDGLADPAGQRQQLQGGLADGTARVVDVDENFSHGIALLRIAKA</sequence>
<feature type="compositionally biased region" description="Low complexity" evidence="1">
    <location>
        <begin position="33"/>
        <end position="42"/>
    </location>
</feature>
<dbReference type="EMBL" id="BCMM01000121">
    <property type="protein sequence ID" value="GAQ68283.1"/>
    <property type="molecule type" value="Genomic_DNA"/>
</dbReference>